<dbReference type="Pfam" id="PF00069">
    <property type="entry name" value="Pkinase"/>
    <property type="match status" value="1"/>
</dbReference>
<dbReference type="SMART" id="SM00220">
    <property type="entry name" value="S_TKc"/>
    <property type="match status" value="1"/>
</dbReference>
<dbReference type="InterPro" id="IPR045269">
    <property type="entry name" value="Atg1-like"/>
</dbReference>
<reference evidence="2" key="1">
    <citation type="submission" date="2024-03" db="EMBL/GenBank/DDBJ databases">
        <title>WGS assembly of Saponaria officinalis var. Norfolk2.</title>
        <authorList>
            <person name="Jenkins J."/>
            <person name="Shu S."/>
            <person name="Grimwood J."/>
            <person name="Barry K."/>
            <person name="Goodstein D."/>
            <person name="Schmutz J."/>
            <person name="Leebens-Mack J."/>
            <person name="Osbourn A."/>
        </authorList>
    </citation>
    <scope>NUCLEOTIDE SEQUENCE [LARGE SCALE GENOMIC DNA]</scope>
    <source>
        <strain evidence="2">JIC</strain>
    </source>
</reference>
<evidence type="ECO:0000313" key="3">
    <source>
        <dbReference type="Proteomes" id="UP001443914"/>
    </source>
</evidence>
<sequence length="137" mass="15600">MKNKSIISASSMVVDDYILTEKINESSYSTVWRGFHKNKPNKDDVAIKQINLSKLSPTLKSSLDCELNFLSTVTHPNIIRLFSVFQVGGSLFLVFEFCSEGSLASYIQRHGKVEEQIAREFMHQLGNMISLFRYDSL</sequence>
<dbReference type="InterPro" id="IPR000719">
    <property type="entry name" value="Prot_kinase_dom"/>
</dbReference>
<dbReference type="Proteomes" id="UP001443914">
    <property type="component" value="Unassembled WGS sequence"/>
</dbReference>
<dbReference type="InterPro" id="IPR011009">
    <property type="entry name" value="Kinase-like_dom_sf"/>
</dbReference>
<dbReference type="PROSITE" id="PS50011">
    <property type="entry name" value="PROTEIN_KINASE_DOM"/>
    <property type="match status" value="1"/>
</dbReference>
<dbReference type="GO" id="GO:0000045">
    <property type="term" value="P:autophagosome assembly"/>
    <property type="evidence" value="ECO:0007669"/>
    <property type="project" value="TreeGrafter"/>
</dbReference>
<dbReference type="EMBL" id="JBDFQZ010000006">
    <property type="protein sequence ID" value="KAK9713291.1"/>
    <property type="molecule type" value="Genomic_DNA"/>
</dbReference>
<dbReference type="GO" id="GO:0010506">
    <property type="term" value="P:regulation of autophagy"/>
    <property type="evidence" value="ECO:0007669"/>
    <property type="project" value="InterPro"/>
</dbReference>
<proteinExistence type="predicted"/>
<keyword evidence="3" id="KW-1185">Reference proteome</keyword>
<evidence type="ECO:0000313" key="2">
    <source>
        <dbReference type="EMBL" id="KAK9713291.1"/>
    </source>
</evidence>
<accession>A0AAW1K660</accession>
<comment type="caution">
    <text evidence="2">The sequence shown here is derived from an EMBL/GenBank/DDBJ whole genome shotgun (WGS) entry which is preliminary data.</text>
</comment>
<name>A0AAW1K660_SAPOF</name>
<feature type="domain" description="Protein kinase" evidence="1">
    <location>
        <begin position="17"/>
        <end position="137"/>
    </location>
</feature>
<protein>
    <recommendedName>
        <fullName evidence="1">Protein kinase domain-containing protein</fullName>
    </recommendedName>
</protein>
<dbReference type="SUPFAM" id="SSF56112">
    <property type="entry name" value="Protein kinase-like (PK-like)"/>
    <property type="match status" value="1"/>
</dbReference>
<dbReference type="PANTHER" id="PTHR24348">
    <property type="entry name" value="SERINE/THREONINE-PROTEIN KINASE UNC-51-RELATED"/>
    <property type="match status" value="1"/>
</dbReference>
<gene>
    <name evidence="2" type="ORF">RND81_06G017300</name>
</gene>
<dbReference type="PANTHER" id="PTHR24348:SF53">
    <property type="entry name" value="SERINE_THREONINE-PROTEIN KINASE ATG1T"/>
    <property type="match status" value="1"/>
</dbReference>
<organism evidence="2 3">
    <name type="scientific">Saponaria officinalis</name>
    <name type="common">Common soapwort</name>
    <name type="synonym">Lychnis saponaria</name>
    <dbReference type="NCBI Taxonomy" id="3572"/>
    <lineage>
        <taxon>Eukaryota</taxon>
        <taxon>Viridiplantae</taxon>
        <taxon>Streptophyta</taxon>
        <taxon>Embryophyta</taxon>
        <taxon>Tracheophyta</taxon>
        <taxon>Spermatophyta</taxon>
        <taxon>Magnoliopsida</taxon>
        <taxon>eudicotyledons</taxon>
        <taxon>Gunneridae</taxon>
        <taxon>Pentapetalae</taxon>
        <taxon>Caryophyllales</taxon>
        <taxon>Caryophyllaceae</taxon>
        <taxon>Caryophylleae</taxon>
        <taxon>Saponaria</taxon>
    </lineage>
</organism>
<dbReference type="GO" id="GO:0004674">
    <property type="term" value="F:protein serine/threonine kinase activity"/>
    <property type="evidence" value="ECO:0007669"/>
    <property type="project" value="InterPro"/>
</dbReference>
<dbReference type="GO" id="GO:0005829">
    <property type="term" value="C:cytosol"/>
    <property type="evidence" value="ECO:0007669"/>
    <property type="project" value="TreeGrafter"/>
</dbReference>
<dbReference type="Gene3D" id="1.10.510.10">
    <property type="entry name" value="Transferase(Phosphotransferase) domain 1"/>
    <property type="match status" value="1"/>
</dbReference>
<dbReference type="GO" id="GO:0016020">
    <property type="term" value="C:membrane"/>
    <property type="evidence" value="ECO:0007669"/>
    <property type="project" value="TreeGrafter"/>
</dbReference>
<dbReference type="GO" id="GO:0005776">
    <property type="term" value="C:autophagosome"/>
    <property type="evidence" value="ECO:0007669"/>
    <property type="project" value="TreeGrafter"/>
</dbReference>
<dbReference type="GO" id="GO:0005524">
    <property type="term" value="F:ATP binding"/>
    <property type="evidence" value="ECO:0007669"/>
    <property type="project" value="InterPro"/>
</dbReference>
<evidence type="ECO:0000259" key="1">
    <source>
        <dbReference type="PROSITE" id="PS50011"/>
    </source>
</evidence>
<dbReference type="AlphaFoldDB" id="A0AAW1K660"/>
<dbReference type="GO" id="GO:0000407">
    <property type="term" value="C:phagophore assembly site"/>
    <property type="evidence" value="ECO:0007669"/>
    <property type="project" value="TreeGrafter"/>
</dbReference>